<evidence type="ECO:0000259" key="13">
    <source>
        <dbReference type="PROSITE" id="PS50146"/>
    </source>
</evidence>
<keyword evidence="6" id="KW-0547">Nucleotide-binding</keyword>
<dbReference type="KEGG" id="spr:spr0947"/>
<sequence>MHATKCKHFCLKLRIKSMKKAMVIINPTSGGEKALDYKEKLENKAKEYFEYVETKITEKVLDATHFAEEASREQYDAVVVFGGDGTVNEVISGIDERDYIPKLGIIPGGTGNLITKLLEINQDIDGAIDELDFDLTNKIDIGKANDNYFGYIFSIGSLPEAIHNVEIEDKTKFGILTYAVNTMKSVMTDQVFNIKVETENGNYVGEASHVLVLLTNYFADKKIFEENKDGYANILILKDASIFSKLSVIPDLLKGDVVANDNIEYIKARNIKISSDSELESDVDGDKSDNLPVEIKVLAQRVEVFSKPKED</sequence>
<evidence type="ECO:0000256" key="1">
    <source>
        <dbReference type="ARBA" id="ARBA00001946"/>
    </source>
</evidence>
<evidence type="ECO:0000256" key="8">
    <source>
        <dbReference type="ARBA" id="ARBA00022840"/>
    </source>
</evidence>
<dbReference type="Gene3D" id="2.60.200.40">
    <property type="match status" value="1"/>
</dbReference>
<dbReference type="Pfam" id="PF19279">
    <property type="entry name" value="YegS_C"/>
    <property type="match status" value="1"/>
</dbReference>
<keyword evidence="9" id="KW-0460">Magnesium</keyword>
<keyword evidence="7" id="KW-0418">Kinase</keyword>
<accession>Q8DPY0</accession>
<dbReference type="Gene3D" id="3.40.50.10330">
    <property type="entry name" value="Probable inorganic polyphosphate/atp-NAD kinase, domain 1"/>
    <property type="match status" value="1"/>
</dbReference>
<dbReference type="GO" id="GO:0008654">
    <property type="term" value="P:phospholipid biosynthetic process"/>
    <property type="evidence" value="ECO:0007669"/>
    <property type="project" value="UniProtKB-KW"/>
</dbReference>
<dbReference type="GO" id="GO:0046872">
    <property type="term" value="F:metal ion binding"/>
    <property type="evidence" value="ECO:0007669"/>
    <property type="project" value="UniProtKB-KW"/>
</dbReference>
<evidence type="ECO:0000256" key="2">
    <source>
        <dbReference type="ARBA" id="ARBA00005983"/>
    </source>
</evidence>
<comment type="cofactor">
    <cofactor evidence="1">
        <name>Mg(2+)</name>
        <dbReference type="ChEBI" id="CHEBI:18420"/>
    </cofactor>
</comment>
<dbReference type="InterPro" id="IPR016064">
    <property type="entry name" value="NAD/diacylglycerol_kinase_sf"/>
</dbReference>
<dbReference type="Proteomes" id="UP000000586">
    <property type="component" value="Chromosome"/>
</dbReference>
<dbReference type="InterPro" id="IPR017438">
    <property type="entry name" value="ATP-NAD_kinase_N"/>
</dbReference>
<dbReference type="GO" id="GO:0016020">
    <property type="term" value="C:membrane"/>
    <property type="evidence" value="ECO:0007669"/>
    <property type="project" value="GOC"/>
</dbReference>
<organism evidence="14 15">
    <name type="scientific">Streptococcus pneumoniae (strain ATCC BAA-255 / R6)</name>
    <dbReference type="NCBI Taxonomy" id="171101"/>
    <lineage>
        <taxon>Bacteria</taxon>
        <taxon>Bacillati</taxon>
        <taxon>Bacillota</taxon>
        <taxon>Bacilli</taxon>
        <taxon>Lactobacillales</taxon>
        <taxon>Streptococcaceae</taxon>
        <taxon>Streptococcus</taxon>
    </lineage>
</organism>
<keyword evidence="11" id="KW-0594">Phospholipid biosynthesis</keyword>
<dbReference type="InterPro" id="IPR050187">
    <property type="entry name" value="Lipid_Phosphate_FormReg"/>
</dbReference>
<dbReference type="eggNOG" id="COG1597">
    <property type="taxonomic scope" value="Bacteria"/>
</dbReference>
<dbReference type="GO" id="GO:0006665">
    <property type="term" value="P:sphingolipid metabolic process"/>
    <property type="evidence" value="ECO:0000318"/>
    <property type="project" value="GO_Central"/>
</dbReference>
<dbReference type="PIR" id="C97990">
    <property type="entry name" value="C97990"/>
</dbReference>
<dbReference type="PROSITE" id="PS50146">
    <property type="entry name" value="DAGK"/>
    <property type="match status" value="1"/>
</dbReference>
<proteinExistence type="inferred from homology"/>
<evidence type="ECO:0000256" key="10">
    <source>
        <dbReference type="ARBA" id="ARBA00023098"/>
    </source>
</evidence>
<dbReference type="SUPFAM" id="SSF111331">
    <property type="entry name" value="NAD kinase/diacylglycerol kinase-like"/>
    <property type="match status" value="1"/>
</dbReference>
<evidence type="ECO:0000256" key="12">
    <source>
        <dbReference type="ARBA" id="ARBA00023264"/>
    </source>
</evidence>
<evidence type="ECO:0000256" key="9">
    <source>
        <dbReference type="ARBA" id="ARBA00022842"/>
    </source>
</evidence>
<evidence type="ECO:0000256" key="5">
    <source>
        <dbReference type="ARBA" id="ARBA00022723"/>
    </source>
</evidence>
<dbReference type="SMART" id="SM00046">
    <property type="entry name" value="DAGKc"/>
    <property type="match status" value="1"/>
</dbReference>
<dbReference type="AlphaFoldDB" id="Q8DPY0"/>
<protein>
    <recommendedName>
        <fullName evidence="13">DAGKc domain-containing protein</fullName>
    </recommendedName>
</protein>
<dbReference type="Pfam" id="PF00781">
    <property type="entry name" value="DAGK_cat"/>
    <property type="match status" value="1"/>
</dbReference>
<keyword evidence="3" id="KW-0444">Lipid biosynthesis</keyword>
<evidence type="ECO:0000256" key="6">
    <source>
        <dbReference type="ARBA" id="ARBA00022741"/>
    </source>
</evidence>
<dbReference type="GO" id="GO:0004143">
    <property type="term" value="F:ATP-dependent diacylglycerol kinase activity"/>
    <property type="evidence" value="ECO:0000318"/>
    <property type="project" value="GO_Central"/>
</dbReference>
<evidence type="ECO:0000256" key="11">
    <source>
        <dbReference type="ARBA" id="ARBA00023209"/>
    </source>
</evidence>
<dbReference type="EMBL" id="AE007317">
    <property type="protein sequence ID" value="AAK99751.1"/>
    <property type="molecule type" value="Genomic_DNA"/>
</dbReference>
<evidence type="ECO:0000256" key="3">
    <source>
        <dbReference type="ARBA" id="ARBA00022516"/>
    </source>
</evidence>
<keyword evidence="4" id="KW-0808">Transferase</keyword>
<dbReference type="PANTHER" id="PTHR12358:SF106">
    <property type="entry name" value="LIPID KINASE YEGS"/>
    <property type="match status" value="1"/>
</dbReference>
<comment type="similarity">
    <text evidence="2">Belongs to the diacylglycerol/lipid kinase family.</text>
</comment>
<dbReference type="InterPro" id="IPR005218">
    <property type="entry name" value="Diacylglycerol/lipid_kinase"/>
</dbReference>
<dbReference type="GO" id="GO:0005524">
    <property type="term" value="F:ATP binding"/>
    <property type="evidence" value="ECO:0007669"/>
    <property type="project" value="UniProtKB-KW"/>
</dbReference>
<reference evidence="14 15" key="1">
    <citation type="journal article" date="2001" name="J. Bacteriol.">
        <title>Genome of the bacterium Streptococcus pneumoniae strain R6.</title>
        <authorList>
            <person name="Hoskins J.A."/>
            <person name="Alborn W.Jr."/>
            <person name="Arnold J."/>
            <person name="Blaszczak L."/>
            <person name="Burgett S."/>
            <person name="DeHoff B.S."/>
            <person name="Estrem S."/>
            <person name="Fritz L."/>
            <person name="Fu D.-J."/>
            <person name="Fuller W."/>
            <person name="Geringer C."/>
            <person name="Gilmour R."/>
            <person name="Glass J.S."/>
            <person name="Khoja H."/>
            <person name="Kraft A."/>
            <person name="LaGace R."/>
            <person name="LeBlanc D.J."/>
            <person name="Lee L.N."/>
            <person name="Lefkowitz E.J."/>
            <person name="Lu J."/>
            <person name="Matsushima P."/>
            <person name="McAhren S."/>
            <person name="McHenney M."/>
            <person name="McLeaster K."/>
            <person name="Mundy C."/>
            <person name="Nicas T.I."/>
            <person name="Norris F.H."/>
            <person name="O'Gara M."/>
            <person name="Peery R."/>
            <person name="Robertson G.T."/>
            <person name="Rockey P."/>
            <person name="Sun P.-M."/>
            <person name="Winkler M.E."/>
            <person name="Yang Y."/>
            <person name="Young-Bellido M."/>
            <person name="Zhao G."/>
            <person name="Zook C."/>
            <person name="Baltz R.H."/>
            <person name="Jaskunas S.Richard."/>
            <person name="Rosteck P.R.Jr."/>
            <person name="Skatrud P.L."/>
            <person name="Glass J.I."/>
        </authorList>
    </citation>
    <scope>NUCLEOTIDE SEQUENCE [LARGE SCALE GENOMIC DNA]</scope>
    <source>
        <strain evidence="15">ATCC BAA-255 / R6</strain>
    </source>
</reference>
<feature type="domain" description="DAGKc" evidence="13">
    <location>
        <begin position="16"/>
        <end position="148"/>
    </location>
</feature>
<keyword evidence="15" id="KW-1185">Reference proteome</keyword>
<dbReference type="STRING" id="171101.spr0947"/>
<dbReference type="PATRIC" id="fig|171101.6.peg.1033"/>
<keyword evidence="10" id="KW-0443">Lipid metabolism</keyword>
<dbReference type="InterPro" id="IPR001206">
    <property type="entry name" value="Diacylglycerol_kinase_cat_dom"/>
</dbReference>
<dbReference type="NCBIfam" id="TIGR00147">
    <property type="entry name" value="YegS/Rv2252/BmrU family lipid kinase"/>
    <property type="match status" value="1"/>
</dbReference>
<keyword evidence="5" id="KW-0479">Metal-binding</keyword>
<gene>
    <name evidence="14" type="ordered locus">spr0947</name>
</gene>
<name>Q8DPY0_STRR6</name>
<dbReference type="PANTHER" id="PTHR12358">
    <property type="entry name" value="SPHINGOSINE KINASE"/>
    <property type="match status" value="1"/>
</dbReference>
<evidence type="ECO:0000313" key="15">
    <source>
        <dbReference type="Proteomes" id="UP000000586"/>
    </source>
</evidence>
<evidence type="ECO:0000313" key="14">
    <source>
        <dbReference type="EMBL" id="AAK99751.1"/>
    </source>
</evidence>
<evidence type="ECO:0000256" key="7">
    <source>
        <dbReference type="ARBA" id="ARBA00022777"/>
    </source>
</evidence>
<keyword evidence="8" id="KW-0067">ATP-binding</keyword>
<keyword evidence="12" id="KW-1208">Phospholipid metabolism</keyword>
<evidence type="ECO:0000256" key="4">
    <source>
        <dbReference type="ARBA" id="ARBA00022679"/>
    </source>
</evidence>
<dbReference type="InterPro" id="IPR045540">
    <property type="entry name" value="YegS/DAGK_C"/>
</dbReference>
<dbReference type="HOGENOM" id="CLU_045532_1_0_9"/>